<dbReference type="RefSeq" id="XP_024084080.1">
    <property type="nucleotide sequence ID" value="XM_024228312.1"/>
</dbReference>
<name>A0A8I6SLU6_CIMLE</name>
<dbReference type="InterPro" id="IPR000306">
    <property type="entry name" value="Znf_FYVE"/>
</dbReference>
<dbReference type="PANTHER" id="PTHR13510:SF44">
    <property type="entry name" value="RABENOSYN-5"/>
    <property type="match status" value="1"/>
</dbReference>
<evidence type="ECO:0000256" key="5">
    <source>
        <dbReference type="SAM" id="MobiDB-lite"/>
    </source>
</evidence>
<evidence type="ECO:0000256" key="1">
    <source>
        <dbReference type="ARBA" id="ARBA00022723"/>
    </source>
</evidence>
<dbReference type="PROSITE" id="PS50157">
    <property type="entry name" value="ZINC_FINGER_C2H2_2"/>
    <property type="match status" value="1"/>
</dbReference>
<evidence type="ECO:0008006" key="10">
    <source>
        <dbReference type="Google" id="ProtNLM"/>
    </source>
</evidence>
<keyword evidence="3" id="KW-0862">Zinc</keyword>
<dbReference type="PROSITE" id="PS50178">
    <property type="entry name" value="ZF_FYVE"/>
    <property type="match status" value="1"/>
</dbReference>
<dbReference type="InterPro" id="IPR017455">
    <property type="entry name" value="Znf_FYVE-rel"/>
</dbReference>
<feature type="region of interest" description="Disordered" evidence="5">
    <location>
        <begin position="359"/>
        <end position="405"/>
    </location>
</feature>
<dbReference type="AlphaFoldDB" id="A0A8I6SLU6"/>
<evidence type="ECO:0000256" key="4">
    <source>
        <dbReference type="PROSITE-ProRule" id="PRU00042"/>
    </source>
</evidence>
<organism evidence="8 9">
    <name type="scientific">Cimex lectularius</name>
    <name type="common">Bed bug</name>
    <name type="synonym">Acanthia lectularia</name>
    <dbReference type="NCBI Taxonomy" id="79782"/>
    <lineage>
        <taxon>Eukaryota</taxon>
        <taxon>Metazoa</taxon>
        <taxon>Ecdysozoa</taxon>
        <taxon>Arthropoda</taxon>
        <taxon>Hexapoda</taxon>
        <taxon>Insecta</taxon>
        <taxon>Pterygota</taxon>
        <taxon>Neoptera</taxon>
        <taxon>Paraneoptera</taxon>
        <taxon>Hemiptera</taxon>
        <taxon>Heteroptera</taxon>
        <taxon>Panheteroptera</taxon>
        <taxon>Cimicomorpha</taxon>
        <taxon>Cimicidae</taxon>
        <taxon>Cimex</taxon>
    </lineage>
</organism>
<feature type="compositionally biased region" description="Low complexity" evidence="5">
    <location>
        <begin position="455"/>
        <end position="466"/>
    </location>
</feature>
<feature type="domain" description="C2H2-type" evidence="6">
    <location>
        <begin position="13"/>
        <end position="41"/>
    </location>
</feature>
<evidence type="ECO:0000256" key="2">
    <source>
        <dbReference type="ARBA" id="ARBA00022771"/>
    </source>
</evidence>
<dbReference type="CDD" id="cd15716">
    <property type="entry name" value="FYVE_RBNS5"/>
    <property type="match status" value="1"/>
</dbReference>
<dbReference type="Pfam" id="PF01363">
    <property type="entry name" value="FYVE"/>
    <property type="match status" value="1"/>
</dbReference>
<evidence type="ECO:0000256" key="3">
    <source>
        <dbReference type="ARBA" id="ARBA00022833"/>
    </source>
</evidence>
<dbReference type="InterPro" id="IPR052727">
    <property type="entry name" value="Rab4/Rab5_effector"/>
</dbReference>
<dbReference type="SMART" id="SM00064">
    <property type="entry name" value="FYVE"/>
    <property type="match status" value="1"/>
</dbReference>
<dbReference type="Gene3D" id="4.10.860.20">
    <property type="entry name" value="Rabenosyn, Rab binding domain"/>
    <property type="match status" value="1"/>
</dbReference>
<dbReference type="Pfam" id="PF11464">
    <property type="entry name" value="Rbsn"/>
    <property type="match status" value="1"/>
</dbReference>
<dbReference type="GeneID" id="106665017"/>
<dbReference type="InterPro" id="IPR021565">
    <property type="entry name" value="Rbsn_Rab-bd"/>
</dbReference>
<dbReference type="PANTHER" id="PTHR13510">
    <property type="entry name" value="FYVE-FINGER-CONTAINING RAB5 EFFECTOR PROTEIN RABENOSYN-5-RELATED"/>
    <property type="match status" value="1"/>
</dbReference>
<keyword evidence="1" id="KW-0479">Metal-binding</keyword>
<dbReference type="EnsemblMetazoa" id="XM_024228311.1">
    <property type="protein sequence ID" value="XP_024084079.1"/>
    <property type="gene ID" value="LOC106665017"/>
</dbReference>
<keyword evidence="2 4" id="KW-0863">Zinc-finger</keyword>
<dbReference type="Proteomes" id="UP000494040">
    <property type="component" value="Unassembled WGS sequence"/>
</dbReference>
<dbReference type="OrthoDB" id="166134at2759"/>
<dbReference type="OMA" id="HFEANHA"/>
<protein>
    <recommendedName>
        <fullName evidence="10">Rabenosyn-5</fullName>
    </recommendedName>
</protein>
<dbReference type="SUPFAM" id="SSF140125">
    <property type="entry name" value="Rabenosyn-5 Rab-binding domain-like"/>
    <property type="match status" value="1"/>
</dbReference>
<dbReference type="InterPro" id="IPR011011">
    <property type="entry name" value="Znf_FYVE_PHD"/>
</dbReference>
<dbReference type="PROSITE" id="PS00028">
    <property type="entry name" value="ZINC_FINGER_C2H2_1"/>
    <property type="match status" value="1"/>
</dbReference>
<evidence type="ECO:0000313" key="8">
    <source>
        <dbReference type="EnsemblMetazoa" id="XP_024084080.1"/>
    </source>
</evidence>
<dbReference type="Gene3D" id="3.30.40.10">
    <property type="entry name" value="Zinc/RING finger domain, C3HC4 (zinc finger)"/>
    <property type="match status" value="1"/>
</dbReference>
<sequence>MGDAEPSEVLEGFICPICKADFGNPRTLLSHFQEEHSDEQDLIKTLRDIFDKAKKKILKHEVTTEFTSPRSTSTNSFVYIQESQQMGLTRCHKEYFMQIREERQQRIAVPTNQIIIRLEKLLDKMPTDPSKRKQHEKDVVPWINGNDVKRCPNCADLFHVARRQHHCRTCGSVMCSDCSRFISVLTAIKLLEKTLPDAPLESNGGEHSHIRLCVHCLNLLDIREERKTSKNVNPIISQFYKRLSEYKIEADNFMADYRKMCASLNLGESTFSLEAAQELKFSLLKLAENIEALSSKIAILGKDAEHPPQGLELRLQTMIRDATTMYLRNHLLNLPELPTEDEFQKIQEKRRQEITAKIQEEKTKQQIRTPVNHSTKYNGPSPQKQALSKGQGWVPETKKRNESDDPLIEQMNIIRSYIKEAKLAHKNDEVASLEENLRELKKEYLKKQQQDEFNSSVDSCDTTSETSTEEGVK</sequence>
<evidence type="ECO:0000259" key="7">
    <source>
        <dbReference type="PROSITE" id="PS50178"/>
    </source>
</evidence>
<dbReference type="SUPFAM" id="SSF57903">
    <property type="entry name" value="FYVE/PHD zinc finger"/>
    <property type="match status" value="1"/>
</dbReference>
<evidence type="ECO:0000313" key="9">
    <source>
        <dbReference type="Proteomes" id="UP000494040"/>
    </source>
</evidence>
<feature type="domain" description="FYVE-type" evidence="7">
    <location>
        <begin position="145"/>
        <end position="221"/>
    </location>
</feature>
<dbReference type="EnsemblMetazoa" id="XM_024228312.1">
    <property type="protein sequence ID" value="XP_024084080.1"/>
    <property type="gene ID" value="LOC106665017"/>
</dbReference>
<feature type="region of interest" description="Disordered" evidence="5">
    <location>
        <begin position="447"/>
        <end position="473"/>
    </location>
</feature>
<dbReference type="RefSeq" id="XP_024084079.1">
    <property type="nucleotide sequence ID" value="XM_024228311.1"/>
</dbReference>
<dbReference type="CTD" id="34110"/>
<proteinExistence type="predicted"/>
<dbReference type="InterPro" id="IPR013087">
    <property type="entry name" value="Znf_C2H2_type"/>
</dbReference>
<keyword evidence="9" id="KW-1185">Reference proteome</keyword>
<dbReference type="GO" id="GO:0008270">
    <property type="term" value="F:zinc ion binding"/>
    <property type="evidence" value="ECO:0007669"/>
    <property type="project" value="UniProtKB-KW"/>
</dbReference>
<feature type="compositionally biased region" description="Polar residues" evidence="5">
    <location>
        <begin position="366"/>
        <end position="388"/>
    </location>
</feature>
<accession>A0A8I6SLU6</accession>
<reference evidence="8" key="1">
    <citation type="submission" date="2022-01" db="UniProtKB">
        <authorList>
            <consortium name="EnsemblMetazoa"/>
        </authorList>
    </citation>
    <scope>IDENTIFICATION</scope>
</reference>
<dbReference type="InterPro" id="IPR013083">
    <property type="entry name" value="Znf_RING/FYVE/PHD"/>
</dbReference>
<evidence type="ECO:0000259" key="6">
    <source>
        <dbReference type="PROSITE" id="PS50157"/>
    </source>
</evidence>
<dbReference type="InterPro" id="IPR036531">
    <property type="entry name" value="Rbsn_Rab-bd_sf"/>
</dbReference>